<dbReference type="Proteomes" id="UP001055072">
    <property type="component" value="Unassembled WGS sequence"/>
</dbReference>
<dbReference type="EMBL" id="MU274902">
    <property type="protein sequence ID" value="KAI0093018.1"/>
    <property type="molecule type" value="Genomic_DNA"/>
</dbReference>
<name>A0ACB8UF81_9APHY</name>
<sequence length="417" mass="46298">MAPTRSSTRTSRAKASSETQYPPAIPSTKRPHGSAPKRSGILASTSDKERFTSFEDASRAFAVFKQQLQKLEHLPCETLQFKAHTTIATRIADACKHRGVDHTLMFPETYVTNQGEKLVHCYVCNEDFSITNRNKAKTRHASSEEHLAGVASFLRIEISCLRNPYRCYLSSCDYTVRGEREDALLKHYKTVHLGLNADERVPWSVRKALEEFRRARNSSSQSLDPDFSDIDIPSRLPTPAPTPAPVLPPTPVPSPAFSESSSSSSSYSSYSSPLTPAEEAFDTWGPPSEVPSSMDSNLSPQNSMFSDFEIGPYLSQQGRSSPLQSDVFPVFNPAQRSAAQNYNFSTIPVPNEFELAELFDNTSFEQSASWGLPQLDTTQADSNSFDLTGFNLDFQQGLGYEGELDLSWAIDFSSYPH</sequence>
<organism evidence="1 2">
    <name type="scientific">Irpex rosettiformis</name>
    <dbReference type="NCBI Taxonomy" id="378272"/>
    <lineage>
        <taxon>Eukaryota</taxon>
        <taxon>Fungi</taxon>
        <taxon>Dikarya</taxon>
        <taxon>Basidiomycota</taxon>
        <taxon>Agaricomycotina</taxon>
        <taxon>Agaricomycetes</taxon>
        <taxon>Polyporales</taxon>
        <taxon>Irpicaceae</taxon>
        <taxon>Irpex</taxon>
    </lineage>
</organism>
<accession>A0ACB8UF81</accession>
<proteinExistence type="predicted"/>
<keyword evidence="2" id="KW-1185">Reference proteome</keyword>
<evidence type="ECO:0000313" key="1">
    <source>
        <dbReference type="EMBL" id="KAI0093018.1"/>
    </source>
</evidence>
<reference evidence="1" key="1">
    <citation type="journal article" date="2021" name="Environ. Microbiol.">
        <title>Gene family expansions and transcriptome signatures uncover fungal adaptations to wood decay.</title>
        <authorList>
            <person name="Hage H."/>
            <person name="Miyauchi S."/>
            <person name="Viragh M."/>
            <person name="Drula E."/>
            <person name="Min B."/>
            <person name="Chaduli D."/>
            <person name="Navarro D."/>
            <person name="Favel A."/>
            <person name="Norest M."/>
            <person name="Lesage-Meessen L."/>
            <person name="Balint B."/>
            <person name="Merenyi Z."/>
            <person name="de Eugenio L."/>
            <person name="Morin E."/>
            <person name="Martinez A.T."/>
            <person name="Baldrian P."/>
            <person name="Stursova M."/>
            <person name="Martinez M.J."/>
            <person name="Novotny C."/>
            <person name="Magnuson J.K."/>
            <person name="Spatafora J.W."/>
            <person name="Maurice S."/>
            <person name="Pangilinan J."/>
            <person name="Andreopoulos W."/>
            <person name="LaButti K."/>
            <person name="Hundley H."/>
            <person name="Na H."/>
            <person name="Kuo A."/>
            <person name="Barry K."/>
            <person name="Lipzen A."/>
            <person name="Henrissat B."/>
            <person name="Riley R."/>
            <person name="Ahrendt S."/>
            <person name="Nagy L.G."/>
            <person name="Grigoriev I.V."/>
            <person name="Martin F."/>
            <person name="Rosso M.N."/>
        </authorList>
    </citation>
    <scope>NUCLEOTIDE SEQUENCE</scope>
    <source>
        <strain evidence="1">CBS 384.51</strain>
    </source>
</reference>
<evidence type="ECO:0000313" key="2">
    <source>
        <dbReference type="Proteomes" id="UP001055072"/>
    </source>
</evidence>
<comment type="caution">
    <text evidence="1">The sequence shown here is derived from an EMBL/GenBank/DDBJ whole genome shotgun (WGS) entry which is preliminary data.</text>
</comment>
<protein>
    <submittedName>
        <fullName evidence="1">Uncharacterized protein</fullName>
    </submittedName>
</protein>
<gene>
    <name evidence="1" type="ORF">BDY19DRAFT_989702</name>
</gene>